<evidence type="ECO:0000256" key="1">
    <source>
        <dbReference type="SAM" id="MobiDB-lite"/>
    </source>
</evidence>
<evidence type="ECO:0000313" key="2">
    <source>
        <dbReference type="EMBL" id="TXG57449.1"/>
    </source>
</evidence>
<name>A0A5C7HKV2_9ROSI</name>
<feature type="compositionally biased region" description="Polar residues" evidence="1">
    <location>
        <begin position="204"/>
        <end position="215"/>
    </location>
</feature>
<evidence type="ECO:0000313" key="3">
    <source>
        <dbReference type="Proteomes" id="UP000323000"/>
    </source>
</evidence>
<reference evidence="3" key="1">
    <citation type="journal article" date="2019" name="Gigascience">
        <title>De novo genome assembly of the endangered Acer yangbiense, a plant species with extremely small populations endemic to Yunnan Province, China.</title>
        <authorList>
            <person name="Yang J."/>
            <person name="Wariss H.M."/>
            <person name="Tao L."/>
            <person name="Zhang R."/>
            <person name="Yun Q."/>
            <person name="Hollingsworth P."/>
            <person name="Dao Z."/>
            <person name="Luo G."/>
            <person name="Guo H."/>
            <person name="Ma Y."/>
            <person name="Sun W."/>
        </authorList>
    </citation>
    <scope>NUCLEOTIDE SEQUENCE [LARGE SCALE GENOMIC DNA]</scope>
    <source>
        <strain evidence="3">cv. Malutang</strain>
    </source>
</reference>
<dbReference type="OrthoDB" id="1896065at2759"/>
<dbReference type="Proteomes" id="UP000323000">
    <property type="component" value="Chromosome 8"/>
</dbReference>
<dbReference type="PANTHER" id="PTHR31343:SF29">
    <property type="entry name" value="DUF789 DOMAIN-CONTAINING PROTEIN"/>
    <property type="match status" value="1"/>
</dbReference>
<protein>
    <submittedName>
        <fullName evidence="2">Uncharacterized protein</fullName>
    </submittedName>
</protein>
<gene>
    <name evidence="2" type="ORF">EZV62_018762</name>
</gene>
<comment type="caution">
    <text evidence="2">The sequence shown here is derived from an EMBL/GenBank/DDBJ whole genome shotgun (WGS) entry which is preliminary data.</text>
</comment>
<dbReference type="AlphaFoldDB" id="A0A5C7HKV2"/>
<dbReference type="InterPro" id="IPR008507">
    <property type="entry name" value="DUF789"/>
</dbReference>
<proteinExistence type="predicted"/>
<accession>A0A5C7HKV2</accession>
<dbReference type="Pfam" id="PF05623">
    <property type="entry name" value="DUF789"/>
    <property type="match status" value="2"/>
</dbReference>
<organism evidence="2 3">
    <name type="scientific">Acer yangbiense</name>
    <dbReference type="NCBI Taxonomy" id="1000413"/>
    <lineage>
        <taxon>Eukaryota</taxon>
        <taxon>Viridiplantae</taxon>
        <taxon>Streptophyta</taxon>
        <taxon>Embryophyta</taxon>
        <taxon>Tracheophyta</taxon>
        <taxon>Spermatophyta</taxon>
        <taxon>Magnoliopsida</taxon>
        <taxon>eudicotyledons</taxon>
        <taxon>Gunneridae</taxon>
        <taxon>Pentapetalae</taxon>
        <taxon>rosids</taxon>
        <taxon>malvids</taxon>
        <taxon>Sapindales</taxon>
        <taxon>Sapindaceae</taxon>
        <taxon>Hippocastanoideae</taxon>
        <taxon>Acereae</taxon>
        <taxon>Acer</taxon>
    </lineage>
</organism>
<sequence>MSMSKWDLKETPKSSKSNIQSFLDSVTPTVTQRGKVTEKVVEWLCFSFKDLWEFYLEWSIYGAGAPIVLQTGDKTIQYYSPTLSALQISTHRRSETSVVDHQVGNGGILYCQFNEPTSPYTRIPFSEKLAKSYPALLTLKSTDVSADTWMSVAWYVNVSLSTKAAAFMKHFFTQVRNVKELSASFLTYHKLSTSSIKPKEQEENMSGGSKGNNLGSEIKIPPFAMASY</sequence>
<keyword evidence="3" id="KW-1185">Reference proteome</keyword>
<dbReference type="EMBL" id="VAHF01000008">
    <property type="protein sequence ID" value="TXG57449.1"/>
    <property type="molecule type" value="Genomic_DNA"/>
</dbReference>
<feature type="region of interest" description="Disordered" evidence="1">
    <location>
        <begin position="197"/>
        <end position="216"/>
    </location>
</feature>
<dbReference type="PANTHER" id="PTHR31343">
    <property type="entry name" value="T15D22.8"/>
    <property type="match status" value="1"/>
</dbReference>